<evidence type="ECO:0000256" key="2">
    <source>
        <dbReference type="ARBA" id="ARBA00022801"/>
    </source>
</evidence>
<evidence type="ECO:0000256" key="1">
    <source>
        <dbReference type="ARBA" id="ARBA00022729"/>
    </source>
</evidence>
<dbReference type="GO" id="GO:0005576">
    <property type="term" value="C:extracellular region"/>
    <property type="evidence" value="ECO:0007669"/>
    <property type="project" value="InterPro"/>
</dbReference>
<dbReference type="PANTHER" id="PTHR43037:SF1">
    <property type="entry name" value="BLL1128 PROTEIN"/>
    <property type="match status" value="1"/>
</dbReference>
<proteinExistence type="predicted"/>
<organism evidence="3 6">
    <name type="scientific">Corynebacterium otitidis ATCC 51513</name>
    <dbReference type="NCBI Taxonomy" id="883169"/>
    <lineage>
        <taxon>Bacteria</taxon>
        <taxon>Bacillati</taxon>
        <taxon>Actinomycetota</taxon>
        <taxon>Actinomycetes</taxon>
        <taxon>Mycobacteriales</taxon>
        <taxon>Corynebacteriaceae</taxon>
        <taxon>Corynebacterium</taxon>
    </lineage>
</organism>
<dbReference type="InterPro" id="IPR050955">
    <property type="entry name" value="Plant_Biomass_Hydrol_Est"/>
</dbReference>
<keyword evidence="5" id="KW-1185">Reference proteome</keyword>
<evidence type="ECO:0000313" key="3">
    <source>
        <dbReference type="EMBL" id="CCI83795.1"/>
    </source>
</evidence>
<dbReference type="EC" id="3.1.1.73" evidence="3"/>
<dbReference type="Proteomes" id="UP000011016">
    <property type="component" value="Unassembled WGS sequence"/>
</dbReference>
<dbReference type="Pfam" id="PF10503">
    <property type="entry name" value="Esterase_PHB"/>
    <property type="match status" value="1"/>
</dbReference>
<protein>
    <submittedName>
        <fullName evidence="3">Polyhydroxybutyrate depolymerase</fullName>
        <ecNumber evidence="3">3.1.1.73</ecNumber>
    </submittedName>
</protein>
<dbReference type="HOGENOM" id="CLU_027551_4_2_11"/>
<dbReference type="RefSeq" id="WP_004601202.1">
    <property type="nucleotide sequence ID" value="NZ_HF541867.1"/>
</dbReference>
<dbReference type="InterPro" id="IPR010126">
    <property type="entry name" value="Esterase_phb"/>
</dbReference>
<reference evidence="3 6" key="1">
    <citation type="journal article" date="2012" name="J. Bacteriol.">
        <title>Draft Genome Sequence of Turicella otitidis ATCC 51513, Isolated from Middle Ear Fluid from a Child with Otitis Media.</title>
        <authorList>
            <person name="Brinkrolf K."/>
            <person name="Schneider J."/>
            <person name="Knecht M."/>
            <person name="Ruckert C."/>
            <person name="Tauch A."/>
        </authorList>
    </citation>
    <scope>NUCLEOTIDE SEQUENCE [LARGE SCALE GENOMIC DNA]</scope>
    <source>
        <strain evidence="3 6">ATCC 51513</strain>
    </source>
</reference>
<dbReference type="eggNOG" id="COG3509">
    <property type="taxonomic scope" value="Bacteria"/>
</dbReference>
<dbReference type="GO" id="GO:0030600">
    <property type="term" value="F:feruloyl esterase activity"/>
    <property type="evidence" value="ECO:0007669"/>
    <property type="project" value="UniProtKB-EC"/>
</dbReference>
<reference evidence="4 5" key="2">
    <citation type="submission" date="2012-08" db="EMBL/GenBank/DDBJ databases">
        <title>The Genome Sequence of Turicella otitidis ATCC 51513.</title>
        <authorList>
            <consortium name="The Broad Institute Genome Sequencing Platform"/>
            <person name="Earl A."/>
            <person name="Ward D."/>
            <person name="Feldgarden M."/>
            <person name="Gevers D."/>
            <person name="Huys G."/>
            <person name="Walker B."/>
            <person name="Young S.K."/>
            <person name="Zeng Q."/>
            <person name="Gargeya S."/>
            <person name="Fitzgerald M."/>
            <person name="Haas B."/>
            <person name="Abouelleil A."/>
            <person name="Alvarado L."/>
            <person name="Arachchi H.M."/>
            <person name="Berlin A.M."/>
            <person name="Chapman S.B."/>
            <person name="Goldberg J."/>
            <person name="Griggs A."/>
            <person name="Gujja S."/>
            <person name="Hansen M."/>
            <person name="Howarth C."/>
            <person name="Imamovic A."/>
            <person name="Larimer J."/>
            <person name="McCowen C."/>
            <person name="Montmayeur A."/>
            <person name="Murphy C."/>
            <person name="Neiman D."/>
            <person name="Pearson M."/>
            <person name="Priest M."/>
            <person name="Roberts A."/>
            <person name="Saif S."/>
            <person name="Shea T."/>
            <person name="Sisk P."/>
            <person name="Sykes S."/>
            <person name="Wortman J."/>
            <person name="Nusbaum C."/>
            <person name="Birren B."/>
        </authorList>
    </citation>
    <scope>NUCLEOTIDE SEQUENCE [LARGE SCALE GENOMIC DNA]</scope>
    <source>
        <strain evidence="4 5">ATCC 51513</strain>
    </source>
</reference>
<dbReference type="Gene3D" id="3.40.50.1820">
    <property type="entry name" value="alpha/beta hydrolase"/>
    <property type="match status" value="1"/>
</dbReference>
<keyword evidence="2 3" id="KW-0378">Hydrolase</keyword>
<comment type="caution">
    <text evidence="3">The sequence shown here is derived from an EMBL/GenBank/DDBJ whole genome shotgun (WGS) entry which is preliminary data.</text>
</comment>
<dbReference type="PANTHER" id="PTHR43037">
    <property type="entry name" value="UNNAMED PRODUCT-RELATED"/>
    <property type="match status" value="1"/>
</dbReference>
<dbReference type="EMBL" id="CAJZ01000150">
    <property type="protein sequence ID" value="CCI83795.1"/>
    <property type="molecule type" value="Genomic_DNA"/>
</dbReference>
<dbReference type="SUPFAM" id="SSF53474">
    <property type="entry name" value="alpha/beta-Hydrolases"/>
    <property type="match status" value="1"/>
</dbReference>
<dbReference type="Proteomes" id="UP000006078">
    <property type="component" value="Unassembled WGS sequence"/>
</dbReference>
<evidence type="ECO:0000313" key="6">
    <source>
        <dbReference type="Proteomes" id="UP000011016"/>
    </source>
</evidence>
<evidence type="ECO:0000313" key="4">
    <source>
        <dbReference type="EMBL" id="EJZ81747.1"/>
    </source>
</evidence>
<sequence>MPQTHRYTITVGKRVRRYIAVAPDEAPERPPLVLFFHGSMQSANVARRFTRNTFDELADRAGAVIAYLEGVEHHFNDARATFDEETRRQGVDDVAYTTAVVEQLERTASIDRSQVFGVGFSNGGEMVIKLLRDAPGLLAGAGLLAAGHPAEDDLLPAAGEYQPTRVLLIQGKKDPIMPYEGGALGRRTGGARGGVMGALESARHLARLNGHTEFEPQRSEFLPGVTVEAWQDRPVPPVVLWSIEEMGHVIPGATGLDPKLGPATDRVSAARILGDFFRLE</sequence>
<dbReference type="OrthoDB" id="9767239at2"/>
<dbReference type="EMBL" id="AHAE01000063">
    <property type="protein sequence ID" value="EJZ81747.1"/>
    <property type="molecule type" value="Genomic_DNA"/>
</dbReference>
<keyword evidence="1" id="KW-0732">Signal</keyword>
<dbReference type="AlphaFoldDB" id="I7KJS2"/>
<gene>
    <name evidence="3" type="ORF">BN46_1069</name>
    <name evidence="4" type="ORF">HMPREF9719_01312</name>
</gene>
<dbReference type="InterPro" id="IPR029058">
    <property type="entry name" value="AB_hydrolase_fold"/>
</dbReference>
<accession>I7KJS2</accession>
<name>I7KJS2_9CORY</name>
<evidence type="ECO:0000313" key="5">
    <source>
        <dbReference type="Proteomes" id="UP000006078"/>
    </source>
</evidence>